<dbReference type="Proteomes" id="UP000215441">
    <property type="component" value="Unassembled WGS sequence"/>
</dbReference>
<protein>
    <submittedName>
        <fullName evidence="1">Zinc/iron-chelating domain-containing protein</fullName>
    </submittedName>
</protein>
<dbReference type="EMBL" id="NOIG01000005">
    <property type="protein sequence ID" value="OYD50612.1"/>
    <property type="molecule type" value="Genomic_DNA"/>
</dbReference>
<dbReference type="AlphaFoldDB" id="A0A235ENL5"/>
<organism evidence="1 2">
    <name type="scientific">Acidovorax kalamii</name>
    <dbReference type="NCBI Taxonomy" id="2004485"/>
    <lineage>
        <taxon>Bacteria</taxon>
        <taxon>Pseudomonadati</taxon>
        <taxon>Pseudomonadota</taxon>
        <taxon>Betaproteobacteria</taxon>
        <taxon>Burkholderiales</taxon>
        <taxon>Comamonadaceae</taxon>
        <taxon>Acidovorax</taxon>
    </lineage>
</organism>
<evidence type="ECO:0000313" key="2">
    <source>
        <dbReference type="Proteomes" id="UP000215441"/>
    </source>
</evidence>
<sequence length="116" mass="12087">MSEAATTADSAHPCLSCGACCASFRVDFAVYEMQAMGGTVPDGLALDVNGSTCRMRGTEQVPIRCAALTGQVGQQVACSIYELRPAPCREFSAGDYACHKARARHGLAPLAEGTSL</sequence>
<dbReference type="OrthoDB" id="196483at2"/>
<keyword evidence="2" id="KW-1185">Reference proteome</keyword>
<comment type="caution">
    <text evidence="1">The sequence shown here is derived from an EMBL/GenBank/DDBJ whole genome shotgun (WGS) entry which is preliminary data.</text>
</comment>
<dbReference type="Pfam" id="PF03692">
    <property type="entry name" value="CxxCxxCC"/>
    <property type="match status" value="1"/>
</dbReference>
<proteinExistence type="predicted"/>
<name>A0A235ENL5_9BURK</name>
<accession>A0A235ENL5</accession>
<evidence type="ECO:0000313" key="1">
    <source>
        <dbReference type="EMBL" id="OYD50612.1"/>
    </source>
</evidence>
<dbReference type="InterPro" id="IPR005358">
    <property type="entry name" value="Puta_zinc/iron-chelating_dom"/>
</dbReference>
<reference evidence="1 2" key="1">
    <citation type="submission" date="2017-07" db="EMBL/GenBank/DDBJ databases">
        <title>Acidovorax KNDSW TSA 6 genome sequence and assembly.</title>
        <authorList>
            <person name="Mayilraj S."/>
        </authorList>
    </citation>
    <scope>NUCLEOTIDE SEQUENCE [LARGE SCALE GENOMIC DNA]</scope>
    <source>
        <strain evidence="1 2">KNDSW-TSA6</strain>
    </source>
</reference>
<gene>
    <name evidence="1" type="ORF">CBY09_07665</name>
</gene>
<dbReference type="RefSeq" id="WP_094288161.1">
    <property type="nucleotide sequence ID" value="NZ_NOIG01000005.1"/>
</dbReference>